<comment type="caution">
    <text evidence="2">The sequence shown here is derived from an EMBL/GenBank/DDBJ whole genome shotgun (WGS) entry which is preliminary data.</text>
</comment>
<dbReference type="AlphaFoldDB" id="M3QZP3"/>
<dbReference type="Proteomes" id="UP000012023">
    <property type="component" value="Unassembled WGS sequence"/>
</dbReference>
<evidence type="ECO:0000313" key="2">
    <source>
        <dbReference type="EMBL" id="EMH25911.1"/>
    </source>
</evidence>
<dbReference type="HOGENOM" id="CLU_3234507_0_0_7"/>
<evidence type="ECO:0000313" key="3">
    <source>
        <dbReference type="Proteomes" id="UP000012023"/>
    </source>
</evidence>
<name>M3QZP3_HELPX</name>
<dbReference type="PATRIC" id="fig|1159046.3.peg.86"/>
<organism evidence="2 3">
    <name type="scientific">Helicobacter pylori GAM260BSi</name>
    <dbReference type="NCBI Taxonomy" id="1159046"/>
    <lineage>
        <taxon>Bacteria</taxon>
        <taxon>Pseudomonadati</taxon>
        <taxon>Campylobacterota</taxon>
        <taxon>Epsilonproteobacteria</taxon>
        <taxon>Campylobacterales</taxon>
        <taxon>Helicobacteraceae</taxon>
        <taxon>Helicobacter</taxon>
    </lineage>
</organism>
<feature type="region of interest" description="Disordered" evidence="1">
    <location>
        <begin position="21"/>
        <end position="43"/>
    </location>
</feature>
<reference evidence="2 3" key="1">
    <citation type="submission" date="2012-11" db="EMBL/GenBank/DDBJ databases">
        <authorList>
            <person name="Weinstock G."/>
            <person name="Sodergren E."/>
            <person name="Lobos E.A."/>
            <person name="Fulton L."/>
            <person name="Fulton R."/>
            <person name="Courtney L."/>
            <person name="Fronick C."/>
            <person name="O'Laughlin M."/>
            <person name="Godfrey J."/>
            <person name="Wilson R.M."/>
            <person name="Miner T."/>
            <person name="Farmer C."/>
            <person name="Delehaunty K."/>
            <person name="Cordes M."/>
            <person name="Minx P."/>
            <person name="Tomlinson C."/>
            <person name="Chen J."/>
            <person name="Wollam A."/>
            <person name="Pepin K.H."/>
            <person name="Bhonagiri V."/>
            <person name="Zhang X."/>
            <person name="Suruliraj S."/>
            <person name="Antonio M."/>
            <person name="Secka O."/>
            <person name="Thomas J."/>
            <person name="Warren W."/>
            <person name="Mitreva M."/>
            <person name="Mardis E.R."/>
            <person name="Wilson R.K."/>
        </authorList>
    </citation>
    <scope>NUCLEOTIDE SEQUENCE [LARGE SCALE GENOMIC DNA]</scope>
    <source>
        <strain evidence="2 3">GAM260BSi</strain>
    </source>
</reference>
<gene>
    <name evidence="2" type="ORF">HMPREF1418_00088</name>
</gene>
<evidence type="ECO:0000256" key="1">
    <source>
        <dbReference type="SAM" id="MobiDB-lite"/>
    </source>
</evidence>
<proteinExistence type="predicted"/>
<sequence length="43" mass="4841">MFKYLLPSLFPQYGKMILSDANAAQSETESEPAKHPPTRFINA</sequence>
<dbReference type="RefSeq" id="WP_001954062.1">
    <property type="nucleotide sequence ID" value="NZ_KB636930.1"/>
</dbReference>
<dbReference type="EMBL" id="APDV01000002">
    <property type="protein sequence ID" value="EMH25911.1"/>
    <property type="molecule type" value="Genomic_DNA"/>
</dbReference>
<protein>
    <submittedName>
        <fullName evidence="2">Uncharacterized protein</fullName>
    </submittedName>
</protein>
<accession>M3QZP3</accession>